<keyword evidence="3" id="KW-0440">LIM domain</keyword>
<feature type="compositionally biased region" description="Polar residues" evidence="4">
    <location>
        <begin position="1296"/>
        <end position="1311"/>
    </location>
</feature>
<dbReference type="EMBL" id="JH816453">
    <property type="protein sequence ID" value="EKC28472.1"/>
    <property type="molecule type" value="Genomic_DNA"/>
</dbReference>
<protein>
    <submittedName>
        <fullName evidence="5">LIM domain only protein 7</fullName>
    </submittedName>
</protein>
<dbReference type="InterPro" id="IPR001715">
    <property type="entry name" value="CH_dom"/>
</dbReference>
<dbReference type="PROSITE" id="PS50021">
    <property type="entry name" value="CH"/>
    <property type="match status" value="1"/>
</dbReference>
<dbReference type="InterPro" id="IPR001781">
    <property type="entry name" value="Znf_LIM"/>
</dbReference>
<feature type="compositionally biased region" description="Basic and acidic residues" evidence="4">
    <location>
        <begin position="1073"/>
        <end position="1087"/>
    </location>
</feature>
<feature type="compositionally biased region" description="Basic and acidic residues" evidence="4">
    <location>
        <begin position="500"/>
        <end position="533"/>
    </location>
</feature>
<reference evidence="5" key="1">
    <citation type="journal article" date="2012" name="Nature">
        <title>The oyster genome reveals stress adaptation and complexity of shell formation.</title>
        <authorList>
            <person name="Zhang G."/>
            <person name="Fang X."/>
            <person name="Guo X."/>
            <person name="Li L."/>
            <person name="Luo R."/>
            <person name="Xu F."/>
            <person name="Yang P."/>
            <person name="Zhang L."/>
            <person name="Wang X."/>
            <person name="Qi H."/>
            <person name="Xiong Z."/>
            <person name="Que H."/>
            <person name="Xie Y."/>
            <person name="Holland P.W."/>
            <person name="Paps J."/>
            <person name="Zhu Y."/>
            <person name="Wu F."/>
            <person name="Chen Y."/>
            <person name="Wang J."/>
            <person name="Peng C."/>
            <person name="Meng J."/>
            <person name="Yang L."/>
            <person name="Liu J."/>
            <person name="Wen B."/>
            <person name="Zhang N."/>
            <person name="Huang Z."/>
            <person name="Zhu Q."/>
            <person name="Feng Y."/>
            <person name="Mount A."/>
            <person name="Hedgecock D."/>
            <person name="Xu Z."/>
            <person name="Liu Y."/>
            <person name="Domazet-Loso T."/>
            <person name="Du Y."/>
            <person name="Sun X."/>
            <person name="Zhang S."/>
            <person name="Liu B."/>
            <person name="Cheng P."/>
            <person name="Jiang X."/>
            <person name="Li J."/>
            <person name="Fan D."/>
            <person name="Wang W."/>
            <person name="Fu W."/>
            <person name="Wang T."/>
            <person name="Wang B."/>
            <person name="Zhang J."/>
            <person name="Peng Z."/>
            <person name="Li Y."/>
            <person name="Li N."/>
            <person name="Wang J."/>
            <person name="Chen M."/>
            <person name="He Y."/>
            <person name="Tan F."/>
            <person name="Song X."/>
            <person name="Zheng Q."/>
            <person name="Huang R."/>
            <person name="Yang H."/>
            <person name="Du X."/>
            <person name="Chen L."/>
            <person name="Yang M."/>
            <person name="Gaffney P.M."/>
            <person name="Wang S."/>
            <person name="Luo L."/>
            <person name="She Z."/>
            <person name="Ming Y."/>
            <person name="Huang W."/>
            <person name="Zhang S."/>
            <person name="Huang B."/>
            <person name="Zhang Y."/>
            <person name="Qu T."/>
            <person name="Ni P."/>
            <person name="Miao G."/>
            <person name="Wang J."/>
            <person name="Wang Q."/>
            <person name="Steinberg C.E."/>
            <person name="Wang H."/>
            <person name="Li N."/>
            <person name="Qian L."/>
            <person name="Zhang G."/>
            <person name="Li Y."/>
            <person name="Yang H."/>
            <person name="Liu X."/>
            <person name="Wang J."/>
            <person name="Yin Y."/>
            <person name="Wang J."/>
        </authorList>
    </citation>
    <scope>NUCLEOTIDE SEQUENCE [LARGE SCALE GENOMIC DNA]</scope>
    <source>
        <strain evidence="5">05x7-T-G4-1.051#20</strain>
    </source>
</reference>
<dbReference type="CDD" id="cd21208">
    <property type="entry name" value="CH_LMO7-like"/>
    <property type="match status" value="1"/>
</dbReference>
<feature type="region of interest" description="Disordered" evidence="4">
    <location>
        <begin position="177"/>
        <end position="247"/>
    </location>
</feature>
<feature type="compositionally biased region" description="Basic and acidic residues" evidence="4">
    <location>
        <begin position="822"/>
        <end position="883"/>
    </location>
</feature>
<feature type="compositionally biased region" description="Basic and acidic residues" evidence="4">
    <location>
        <begin position="625"/>
        <end position="634"/>
    </location>
</feature>
<feature type="compositionally biased region" description="Polar residues" evidence="4">
    <location>
        <begin position="1918"/>
        <end position="1931"/>
    </location>
</feature>
<dbReference type="PANTHER" id="PTHR46767">
    <property type="entry name" value="LIM DOMAIN ONLY PROTEIN 7"/>
    <property type="match status" value="1"/>
</dbReference>
<feature type="compositionally biased region" description="Polar residues" evidence="4">
    <location>
        <begin position="300"/>
        <end position="312"/>
    </location>
</feature>
<feature type="compositionally biased region" description="Low complexity" evidence="4">
    <location>
        <begin position="187"/>
        <end position="199"/>
    </location>
</feature>
<feature type="region of interest" description="Disordered" evidence="4">
    <location>
        <begin position="1434"/>
        <end position="1460"/>
    </location>
</feature>
<feature type="compositionally biased region" description="Polar residues" evidence="4">
    <location>
        <begin position="1451"/>
        <end position="1460"/>
    </location>
</feature>
<keyword evidence="2" id="KW-0862">Zinc</keyword>
<feature type="region of interest" description="Disordered" evidence="4">
    <location>
        <begin position="748"/>
        <end position="1123"/>
    </location>
</feature>
<feature type="compositionally biased region" description="Low complexity" evidence="4">
    <location>
        <begin position="556"/>
        <end position="565"/>
    </location>
</feature>
<sequence>MAAISEREDGEEHLDIRLRQDEEMEFFTELALHEAERWISAVTRKKFSHPDDFRKSLENGILLCELLNNLKAGSVKRINKLPGAIAGLDNINVFLKSCREAFGLGTNQLFDTGDLEDLSQRAIADSDNLKQEVDRRSLNVAITIFWLGRSVSQSFSGPHLDQSAFSAIVRYSGKDLLPKERPRNDSVDSSDQTSSAYSSHETNSRVSNDDSLENKHIRDSSCDSFVSKESAPSLDLEDESMPSSVNSKMRRYNSAGSLNTSGGYHFSATSHGINVDDHGNSNSNHHRRGSSTDSMDSSSYLGNHSRQSSDSASVDIPTRTLKTQRKVSSSTVDPLQFVKSKPADVLAKIAQEQIEAAKETRLSRVVIPEKEDVDWQSTADDLGDWQSNLSSWKHRRRRASAAAYQRVEEVDSVGQEEEDKKKPKTYGEMMADRKKRMSTGTLNFYPLDDDDDFLGPKKSDPVEETVQKKELVRQETAPSIRLQQRLSHKNRANSVGSEKPSYEVKEIADWAKDDDNENNEKESTDDKQEEKSVAEQTSAPRNTHDDKFNRGKVSDSSKSLNSDSSWKTQSKPDRSTAKKSDDNKSSSVNKISNILKSFEKKEEVDYEKPKKKFEFSVEAGRTRSKWQEREKNESVDAPPVRLSDRPRAKSHPAKDFTEKNIKINLQKPHNTTKGFGFSISGGVEKKQPITVYKVNIGSAADVCDLQMKDIILSVNRKDVATMTQPQVQHIIDMAARQGHVELKIKREMGEDDDLEDETFEEEETTSPQNHSPIWKSPALEPRTHSPKTSTSPATSPSYHSRHREKSPPSHHRPTTDHHRHTDNHTHKERSTPDHHTRTERSIPDHHTDTHRSLLDRHTEKKPDHDRHNDRSTHEHSRRAEKTESSPSYYQRHRDTAPAANSQKSDKVPPPVPAKKTSTHREEVKLEVSVSSRKWEPQPQGQTVEEPKPVANSTADDEPMWIMDKLRAEHEPVKHAPISDPKQPETNNNDVKQESESESESEEEEDEEESPVSPAVREERSPLIETEVVQRPTITVRKNREPEVETPVVAHSFHVQESLPPPPPSEAPPPLRRSNLDEEGFKPPDILKRWQRSTRSGRSSSSNSLDSDADKRLSSSSLHAEASSIRIKSSSFQNLCSKFDDSEVVVKKGPPVPPKPNRRSPNEVREFNPYNFSETSLNIENKFSYGPDKGVPLRSMSEDYAMQNHLQPKWCRSPVNDGISSKSRHTISVEPENTSQEHTQLQTDSSDVRDLKRRGNMSDKYVEASVTLSRNSSQNYKEPSKNKWNTSFDKPHFMPSTGDSSNLSRQKSSSTTNLAQNFQTGNDQFRRYVSQEDGLDQPGRLIKTREKCREQQTPSTSINTDQRETKFYRKPQTDSNGSVRIPRVMVNKYGIQNRNDGNNLDSFRVKRAVSDRSKIRMPRRGTPVMKKWPSETSFHLVDMGNDNESDLEDSPRNNNSLTSMFPWQTDLGRHASFKRKLRNASCDQIHRIGREFSSDEAESSNTSSLEDRLGSKTGSSGDSIRFGTHAGLKTGDLDRQSHDFRSSAWVGDIHLVDDEVDFDAQLRSITQQLEIVRQQFVEKRLENSFNINQANPGQVEMEATREPRYDATVGQPVTLQISTSNFIIDPRNQDDEEEPAQLPEYSFRVNLEQPKEIGSVLPSRDLHHEQKQFEEEDEKTRRIREKEEQLRKQEEEIRKEKEKLRREQEEIEREKEEIRRQKLEEEKSKHRPVYDTRSTMNGYDKPSDNVTQYSAPQENNQGPKRLGELWAPDPNKDKQRWSREDMLAMNRKATPLQKKPETEAEPETAKEVYHSNSVPKPRTRGGDFGSSRPHRSEQHNPHSHWMVEEAERRRKADNKRHSVHGGPIKPVHPEGLANRWRDDTSIPKQQTYTTNSVISPRSLNTKQFSAEPDRLSQTLPAYYSNSHAPKSESSLRPSRGSPNPQSPSSPPSHAEQIMAVSGKQLCSHCSQELGFGAAMVIESLGLYYHVQCFRCCVCHQALGNGSQGADVRIRVNKLHCRNCYSNDEAGLKFSKV</sequence>
<feature type="compositionally biased region" description="Basic and acidic residues" evidence="4">
    <location>
        <begin position="542"/>
        <end position="555"/>
    </location>
</feature>
<proteinExistence type="predicted"/>
<feature type="compositionally biased region" description="Polar residues" evidence="4">
    <location>
        <begin position="1265"/>
        <end position="1287"/>
    </location>
</feature>
<dbReference type="InterPro" id="IPR036872">
    <property type="entry name" value="CH_dom_sf"/>
</dbReference>
<dbReference type="SMART" id="SM00132">
    <property type="entry name" value="LIM"/>
    <property type="match status" value="1"/>
</dbReference>
<dbReference type="GO" id="GO:0046872">
    <property type="term" value="F:metal ion binding"/>
    <property type="evidence" value="ECO:0007669"/>
    <property type="project" value="UniProtKB-KW"/>
</dbReference>
<dbReference type="InterPro" id="IPR001478">
    <property type="entry name" value="PDZ"/>
</dbReference>
<dbReference type="SUPFAM" id="SSF50156">
    <property type="entry name" value="PDZ domain-like"/>
    <property type="match status" value="1"/>
</dbReference>
<feature type="compositionally biased region" description="Polar residues" evidence="4">
    <location>
        <begin position="1350"/>
        <end position="1359"/>
    </location>
</feature>
<accession>K1PVV1</accession>
<dbReference type="Gene3D" id="1.10.418.10">
    <property type="entry name" value="Calponin-like domain"/>
    <property type="match status" value="1"/>
</dbReference>
<feature type="region of interest" description="Disordered" evidence="4">
    <location>
        <begin position="1139"/>
        <end position="1168"/>
    </location>
</feature>
<dbReference type="InterPro" id="IPR036034">
    <property type="entry name" value="PDZ_sf"/>
</dbReference>
<feature type="compositionally biased region" description="Low complexity" evidence="4">
    <location>
        <begin position="1092"/>
        <end position="1105"/>
    </location>
</feature>
<feature type="compositionally biased region" description="Acidic residues" evidence="4">
    <location>
        <begin position="995"/>
        <end position="1009"/>
    </location>
</feature>
<dbReference type="Gene3D" id="2.10.110.10">
    <property type="entry name" value="Cysteine Rich Protein"/>
    <property type="match status" value="1"/>
</dbReference>
<feature type="region of interest" description="Disordered" evidence="4">
    <location>
        <begin position="1491"/>
        <end position="1522"/>
    </location>
</feature>
<dbReference type="Pfam" id="PF00412">
    <property type="entry name" value="LIM"/>
    <property type="match status" value="1"/>
</dbReference>
<feature type="compositionally biased region" description="Basic and acidic residues" evidence="4">
    <location>
        <begin position="454"/>
        <end position="473"/>
    </location>
</feature>
<evidence type="ECO:0000256" key="1">
    <source>
        <dbReference type="ARBA" id="ARBA00022723"/>
    </source>
</evidence>
<dbReference type="Pfam" id="PF00307">
    <property type="entry name" value="CH"/>
    <property type="match status" value="1"/>
</dbReference>
<dbReference type="SMART" id="SM00033">
    <property type="entry name" value="CH"/>
    <property type="match status" value="1"/>
</dbReference>
<dbReference type="CDD" id="cd08368">
    <property type="entry name" value="LIM"/>
    <property type="match status" value="1"/>
</dbReference>
<organism evidence="5">
    <name type="scientific">Magallana gigas</name>
    <name type="common">Pacific oyster</name>
    <name type="synonym">Crassostrea gigas</name>
    <dbReference type="NCBI Taxonomy" id="29159"/>
    <lineage>
        <taxon>Eukaryota</taxon>
        <taxon>Metazoa</taxon>
        <taxon>Spiralia</taxon>
        <taxon>Lophotrochozoa</taxon>
        <taxon>Mollusca</taxon>
        <taxon>Bivalvia</taxon>
        <taxon>Autobranchia</taxon>
        <taxon>Pteriomorphia</taxon>
        <taxon>Ostreida</taxon>
        <taxon>Ostreoidea</taxon>
        <taxon>Ostreidae</taxon>
        <taxon>Magallana</taxon>
    </lineage>
</organism>
<gene>
    <name evidence="5" type="ORF">CGI_10027758</name>
</gene>
<feature type="compositionally biased region" description="Basic and acidic residues" evidence="4">
    <location>
        <begin position="1769"/>
        <end position="1781"/>
    </location>
</feature>
<feature type="region of interest" description="Disordered" evidence="4">
    <location>
        <begin position="1330"/>
        <end position="1363"/>
    </location>
</feature>
<feature type="compositionally biased region" description="Polar residues" evidence="4">
    <location>
        <begin position="1743"/>
        <end position="1757"/>
    </location>
</feature>
<feature type="compositionally biased region" description="Acidic residues" evidence="4">
    <location>
        <begin position="749"/>
        <end position="764"/>
    </location>
</feature>
<evidence type="ECO:0000256" key="2">
    <source>
        <dbReference type="ARBA" id="ARBA00022833"/>
    </source>
</evidence>
<dbReference type="PROSITE" id="PS50106">
    <property type="entry name" value="PDZ"/>
    <property type="match status" value="1"/>
</dbReference>
<feature type="region of interest" description="Disordered" evidence="4">
    <location>
        <begin position="1210"/>
        <end position="1311"/>
    </location>
</feature>
<dbReference type="HOGENOM" id="CLU_233425_0_0_1"/>
<evidence type="ECO:0000256" key="4">
    <source>
        <dbReference type="SAM" id="MobiDB-lite"/>
    </source>
</evidence>
<dbReference type="PROSITE" id="PS50023">
    <property type="entry name" value="LIM_DOMAIN_2"/>
    <property type="match status" value="1"/>
</dbReference>
<name>K1PVV1_MAGGI</name>
<feature type="compositionally biased region" description="Low complexity" evidence="4">
    <location>
        <begin position="786"/>
        <end position="798"/>
    </location>
</feature>
<feature type="compositionally biased region" description="Basic and acidic residues" evidence="4">
    <location>
        <begin position="570"/>
        <end position="584"/>
    </location>
</feature>
<evidence type="ECO:0000313" key="5">
    <source>
        <dbReference type="EMBL" id="EKC28472.1"/>
    </source>
</evidence>
<feature type="compositionally biased region" description="Basic and acidic residues" evidence="4">
    <location>
        <begin position="642"/>
        <end position="653"/>
    </location>
</feature>
<feature type="compositionally biased region" description="Basic and acidic residues" evidence="4">
    <location>
        <begin position="1793"/>
        <end position="1808"/>
    </location>
</feature>
<dbReference type="Pfam" id="PF00595">
    <property type="entry name" value="PDZ"/>
    <property type="match status" value="1"/>
</dbReference>
<dbReference type="PANTHER" id="PTHR46767:SF1">
    <property type="entry name" value="LIM DOMAIN ONLY PROTEIN 7"/>
    <property type="match status" value="1"/>
</dbReference>
<feature type="compositionally biased region" description="Polar residues" evidence="4">
    <location>
        <begin position="1230"/>
        <end position="1244"/>
    </location>
</feature>
<feature type="region of interest" description="Disordered" evidence="4">
    <location>
        <begin position="403"/>
        <end position="590"/>
    </location>
</feature>
<dbReference type="SUPFAM" id="SSF47576">
    <property type="entry name" value="Calponin-homology domain, CH-domain"/>
    <property type="match status" value="1"/>
</dbReference>
<dbReference type="InterPro" id="IPR029978">
    <property type="entry name" value="LMO-7"/>
</dbReference>
<keyword evidence="1" id="KW-0479">Metal-binding</keyword>
<evidence type="ECO:0000256" key="3">
    <source>
        <dbReference type="ARBA" id="ARBA00023038"/>
    </source>
</evidence>
<dbReference type="Gene3D" id="2.30.42.10">
    <property type="match status" value="1"/>
</dbReference>
<dbReference type="SMART" id="SM00228">
    <property type="entry name" value="PDZ"/>
    <property type="match status" value="1"/>
</dbReference>
<feature type="compositionally biased region" description="Basic and acidic residues" evidence="4">
    <location>
        <begin position="963"/>
        <end position="973"/>
    </location>
</feature>
<feature type="region of interest" description="Disordered" evidence="4">
    <location>
        <begin position="269"/>
        <end position="333"/>
    </location>
</feature>
<feature type="compositionally biased region" description="Pro residues" evidence="4">
    <location>
        <begin position="1058"/>
        <end position="1070"/>
    </location>
</feature>
<dbReference type="GO" id="GO:0030155">
    <property type="term" value="P:regulation of cell adhesion"/>
    <property type="evidence" value="ECO:0007669"/>
    <property type="project" value="InterPro"/>
</dbReference>
<feature type="region of interest" description="Disordered" evidence="4">
    <location>
        <begin position="1657"/>
        <end position="1906"/>
    </location>
</feature>
<feature type="compositionally biased region" description="Basic and acidic residues" evidence="4">
    <location>
        <begin position="212"/>
        <end position="221"/>
    </location>
</feature>
<feature type="compositionally biased region" description="Polar residues" evidence="4">
    <location>
        <begin position="1881"/>
        <end position="1903"/>
    </location>
</feature>
<feature type="region of interest" description="Disordered" evidence="4">
    <location>
        <begin position="1918"/>
        <end position="1951"/>
    </location>
</feature>
<feature type="compositionally biased region" description="Basic and acidic residues" evidence="4">
    <location>
        <begin position="177"/>
        <end position="186"/>
    </location>
</feature>
<feature type="compositionally biased region" description="Basic and acidic residues" evidence="4">
    <location>
        <begin position="1829"/>
        <end position="1849"/>
    </location>
</feature>
<dbReference type="InParanoid" id="K1PVV1"/>
<dbReference type="PROSITE" id="PS00478">
    <property type="entry name" value="LIM_DOMAIN_1"/>
    <property type="match status" value="1"/>
</dbReference>
<feature type="compositionally biased region" description="Basic and acidic residues" evidence="4">
    <location>
        <begin position="1659"/>
        <end position="1729"/>
    </location>
</feature>
<feature type="compositionally biased region" description="Low complexity" evidence="4">
    <location>
        <begin position="1113"/>
        <end position="1123"/>
    </location>
</feature>
<feature type="compositionally biased region" description="Basic residues" evidence="4">
    <location>
        <begin position="799"/>
        <end position="821"/>
    </location>
</feature>
<dbReference type="GO" id="GO:0023051">
    <property type="term" value="P:regulation of signaling"/>
    <property type="evidence" value="ECO:0007669"/>
    <property type="project" value="InterPro"/>
</dbReference>
<feature type="region of interest" description="Disordered" evidence="4">
    <location>
        <begin position="617"/>
        <end position="653"/>
    </location>
</feature>